<dbReference type="InterPro" id="IPR027417">
    <property type="entry name" value="P-loop_NTPase"/>
</dbReference>
<dbReference type="Gene3D" id="3.40.50.300">
    <property type="entry name" value="P-loop containing nucleotide triphosphate hydrolases"/>
    <property type="match status" value="1"/>
</dbReference>
<sequence length="889" mass="100160">MIDSQKMIIDAAADGALILTVNKRLYRYLRDLFEQEMLAKGEKVWATPQIASYESWLSQSLSDLGEGWRLLSQQQQKCLWEEAITISSHGSQLELLQLSKTAEKALQAHQLLNQYCLTLDNQRLTEDQQAFSLWQQHYKKLCLEQEWLDQSDLPARIIAALELGQIQSPEKVLLFGFDQFSPSLVQLMDCFRSLGARCQIVSVDPGKNIRISRFGARNSRDEIESAARWVRFLLDSGAESIGVVVPDLHLCRRQIERVFRHQIDPASTISLDADDSVFSLSLGGPLAEQGVVYAALEFLSVNHQVTLEQISFLLRTPYLDGAQHEADHRALFDKRLRSFRQQTFTLSGLISLLTENAGLKVFSTLLRALQKNLQNNEKYLPGTWAIRFADELHALGWPGERSLVSSEYQAIKVWQEKALSVLVSLDPLLPALTRQRALSLLRRISSDIEFQLEGPSGPVQVVGLLESSGLQFDHLWVMGMGETSLPARPQPNPFIPLKLQQLNDMPHSSSARELEFSEQVIARIKASSSDIVFSYPLRDGDCDLRPSPLIPLPTVENQPALSPFNDLSSLMQAASEPLQYLDDQTGPPLRQKLVEGGTNLLKDQAHCPFRAFIHCRLQAQGFSVPEPGISPIARGDLVHLTLENVWKELKNLDNLLKLSDQERGDMVKSKVAVTFKTYFKGRTQPPEKLLKLEADRIAILIGEWLENVEMKREYFQVLETEKQHVEQIGSLKISIQIDRIDQLENGRCLVIDYKTGVNLHAEDLLSQPLIEPQLPIYAVADTQSVIDAVVFAKVRRGESRFIGIVKEKGQLGRVRDLQSYSQAKELSIHGWNELLLFWQQQLEQLADDFASGKAVVKPYDLVKSCQYCDLSGLCRIGETFSVIGGSDDC</sequence>
<evidence type="ECO:0000313" key="2">
    <source>
        <dbReference type="EMBL" id="SEA47297.1"/>
    </source>
</evidence>
<evidence type="ECO:0000259" key="1">
    <source>
        <dbReference type="Pfam" id="PF12705"/>
    </source>
</evidence>
<feature type="domain" description="PD-(D/E)XK endonuclease-like" evidence="1">
    <location>
        <begin position="604"/>
        <end position="875"/>
    </location>
</feature>
<dbReference type="RefSeq" id="WP_139167546.1">
    <property type="nucleotide sequence ID" value="NZ_FNQN01000006.1"/>
</dbReference>
<gene>
    <name evidence="2" type="ORF">SAMN05660420_02200</name>
</gene>
<dbReference type="OrthoDB" id="9761147at2"/>
<organism evidence="2 3">
    <name type="scientific">Desulfuromusa kysingii</name>
    <dbReference type="NCBI Taxonomy" id="37625"/>
    <lineage>
        <taxon>Bacteria</taxon>
        <taxon>Pseudomonadati</taxon>
        <taxon>Thermodesulfobacteriota</taxon>
        <taxon>Desulfuromonadia</taxon>
        <taxon>Desulfuromonadales</taxon>
        <taxon>Geopsychrobacteraceae</taxon>
        <taxon>Desulfuromusa</taxon>
    </lineage>
</organism>
<dbReference type="InterPro" id="IPR019925">
    <property type="entry name" value="DNA_repair_protein_predicted"/>
</dbReference>
<dbReference type="SUPFAM" id="SSF52540">
    <property type="entry name" value="P-loop containing nucleoside triphosphate hydrolases"/>
    <property type="match status" value="1"/>
</dbReference>
<dbReference type="STRING" id="37625.SAMN05660420_02200"/>
<dbReference type="EMBL" id="FNQN01000006">
    <property type="protein sequence ID" value="SEA47297.1"/>
    <property type="molecule type" value="Genomic_DNA"/>
</dbReference>
<dbReference type="InterPro" id="IPR011604">
    <property type="entry name" value="PDDEXK-like_dom_sf"/>
</dbReference>
<proteinExistence type="predicted"/>
<reference evidence="2 3" key="1">
    <citation type="submission" date="2016-10" db="EMBL/GenBank/DDBJ databases">
        <authorList>
            <person name="de Groot N.N."/>
        </authorList>
    </citation>
    <scope>NUCLEOTIDE SEQUENCE [LARGE SCALE GENOMIC DNA]</scope>
    <source>
        <strain evidence="2 3">DSM 7343</strain>
    </source>
</reference>
<dbReference type="AlphaFoldDB" id="A0A1H4BGS6"/>
<accession>A0A1H4BGS6</accession>
<keyword evidence="3" id="KW-1185">Reference proteome</keyword>
<name>A0A1H4BGS6_9BACT</name>
<dbReference type="Proteomes" id="UP000199409">
    <property type="component" value="Unassembled WGS sequence"/>
</dbReference>
<dbReference type="InterPro" id="IPR038726">
    <property type="entry name" value="PDDEXK_AddAB-type"/>
</dbReference>
<dbReference type="NCBIfam" id="TIGR03623">
    <property type="entry name" value="probable DNA repair protein"/>
    <property type="match status" value="1"/>
</dbReference>
<protein>
    <submittedName>
        <fullName evidence="2">Probable DNA repair protein</fullName>
    </submittedName>
</protein>
<dbReference type="Pfam" id="PF12705">
    <property type="entry name" value="PDDEXK_1"/>
    <property type="match status" value="1"/>
</dbReference>
<evidence type="ECO:0000313" key="3">
    <source>
        <dbReference type="Proteomes" id="UP000199409"/>
    </source>
</evidence>
<dbReference type="Gene3D" id="3.90.320.10">
    <property type="match status" value="1"/>
</dbReference>